<dbReference type="PANTHER" id="PTHR24096">
    <property type="entry name" value="LONG-CHAIN-FATTY-ACID--COA LIGASE"/>
    <property type="match status" value="1"/>
</dbReference>
<dbReference type="Pfam" id="PF00501">
    <property type="entry name" value="AMP-binding"/>
    <property type="match status" value="1"/>
</dbReference>
<sequence length="302" mass="33086">PRPPPTEEFLKEITHIPAPNGLFYAGAEILFKRIADFPRLDKFPDLMGKLKLSISGAGPLHAPVQQAFQKNTGGRIVEGYGLSEASPIVSGGNLFGESPLGTIGMPFPGTDWGIFDANEFEKGPIADGSSKSKYGEENTGEICVCGPQVMQGYLNQPEESAETLKTWDGRTWLLTGDIGFMNEDGTIAIRDRKKQLIKVAGHSVFPAEVETMLMSHEAVSEAAVAGLPDPKGKVGEITKAWVALQPEHKGKITEEELIAWTQKNMTKWKCPAIIEFIDEIPKNILGKIQRRTLQEADPLYKK</sequence>
<evidence type="ECO:0008006" key="4">
    <source>
        <dbReference type="Google" id="ProtNLM"/>
    </source>
</evidence>
<dbReference type="Gene3D" id="3.40.50.12780">
    <property type="entry name" value="N-terminal domain of ligase-like"/>
    <property type="match status" value="1"/>
</dbReference>
<reference evidence="3" key="1">
    <citation type="journal article" date="2015" name="Nature">
        <title>Complex archaea that bridge the gap between prokaryotes and eukaryotes.</title>
        <authorList>
            <person name="Spang A."/>
            <person name="Saw J.H."/>
            <person name="Jorgensen S.L."/>
            <person name="Zaremba-Niedzwiedzka K."/>
            <person name="Martijn J."/>
            <person name="Lind A.E."/>
            <person name="van Eijk R."/>
            <person name="Schleper C."/>
            <person name="Guy L."/>
            <person name="Ettema T.J."/>
        </authorList>
    </citation>
    <scope>NUCLEOTIDE SEQUENCE</scope>
</reference>
<dbReference type="GO" id="GO:0016405">
    <property type="term" value="F:CoA-ligase activity"/>
    <property type="evidence" value="ECO:0007669"/>
    <property type="project" value="TreeGrafter"/>
</dbReference>
<name>A0A0F8ZBQ9_9ZZZZ</name>
<evidence type="ECO:0000259" key="1">
    <source>
        <dbReference type="Pfam" id="PF00501"/>
    </source>
</evidence>
<gene>
    <name evidence="3" type="ORF">LCGC14_2989790</name>
</gene>
<feature type="domain" description="AMP-binding enzyme C-terminal" evidence="2">
    <location>
        <begin position="208"/>
        <end position="287"/>
    </location>
</feature>
<dbReference type="InterPro" id="IPR042099">
    <property type="entry name" value="ANL_N_sf"/>
</dbReference>
<organism evidence="3">
    <name type="scientific">marine sediment metagenome</name>
    <dbReference type="NCBI Taxonomy" id="412755"/>
    <lineage>
        <taxon>unclassified sequences</taxon>
        <taxon>metagenomes</taxon>
        <taxon>ecological metagenomes</taxon>
    </lineage>
</organism>
<dbReference type="Gene3D" id="3.30.300.30">
    <property type="match status" value="1"/>
</dbReference>
<dbReference type="Pfam" id="PF13193">
    <property type="entry name" value="AMP-binding_C"/>
    <property type="match status" value="1"/>
</dbReference>
<comment type="caution">
    <text evidence="3">The sequence shown here is derived from an EMBL/GenBank/DDBJ whole genome shotgun (WGS) entry which is preliminary data.</text>
</comment>
<dbReference type="InterPro" id="IPR045851">
    <property type="entry name" value="AMP-bd_C_sf"/>
</dbReference>
<dbReference type="SUPFAM" id="SSF56801">
    <property type="entry name" value="Acetyl-CoA synthetase-like"/>
    <property type="match status" value="1"/>
</dbReference>
<evidence type="ECO:0000313" key="3">
    <source>
        <dbReference type="EMBL" id="KKK63884.1"/>
    </source>
</evidence>
<dbReference type="InterPro" id="IPR000873">
    <property type="entry name" value="AMP-dep_synth/lig_dom"/>
</dbReference>
<dbReference type="InterPro" id="IPR025110">
    <property type="entry name" value="AMP-bd_C"/>
</dbReference>
<dbReference type="AlphaFoldDB" id="A0A0F8ZBQ9"/>
<feature type="non-terminal residue" evidence="3">
    <location>
        <position position="1"/>
    </location>
</feature>
<feature type="domain" description="AMP-dependent synthetase/ligase" evidence="1">
    <location>
        <begin position="40"/>
        <end position="154"/>
    </location>
</feature>
<evidence type="ECO:0000259" key="2">
    <source>
        <dbReference type="Pfam" id="PF13193"/>
    </source>
</evidence>
<accession>A0A0F8ZBQ9</accession>
<proteinExistence type="predicted"/>
<protein>
    <recommendedName>
        <fullName evidence="4">AMP-dependent synthetase/ligase domain-containing protein</fullName>
    </recommendedName>
</protein>
<dbReference type="EMBL" id="LAZR01061284">
    <property type="protein sequence ID" value="KKK63884.1"/>
    <property type="molecule type" value="Genomic_DNA"/>
</dbReference>